<dbReference type="STRING" id="760011.Spico_0743"/>
<evidence type="ECO:0000313" key="11">
    <source>
        <dbReference type="EMBL" id="AEC01968.1"/>
    </source>
</evidence>
<dbReference type="InterPro" id="IPR001678">
    <property type="entry name" value="MeTrfase_RsmB-F_NOP2_dom"/>
</dbReference>
<dbReference type="PRINTS" id="PR02008">
    <property type="entry name" value="RCMTFAMILY"/>
</dbReference>
<evidence type="ECO:0000256" key="9">
    <source>
        <dbReference type="PROSITE-ProRule" id="PRU01023"/>
    </source>
</evidence>
<keyword evidence="6" id="KW-0809">Transit peptide</keyword>
<dbReference type="eggNOG" id="COG0144">
    <property type="taxonomic scope" value="Bacteria"/>
</dbReference>
<feature type="binding site" evidence="9">
    <location>
        <position position="130"/>
    </location>
    <ligand>
        <name>S-adenosyl-L-methionine</name>
        <dbReference type="ChEBI" id="CHEBI:59789"/>
    </ligand>
</feature>
<keyword evidence="2 9" id="KW-0489">Methyltransferase</keyword>
<evidence type="ECO:0000259" key="10">
    <source>
        <dbReference type="PROSITE" id="PS51686"/>
    </source>
</evidence>
<dbReference type="EMBL" id="CP002659">
    <property type="protein sequence ID" value="AEC01968.1"/>
    <property type="molecule type" value="Genomic_DNA"/>
</dbReference>
<feature type="domain" description="SAM-dependent MTase RsmB/NOP-type" evidence="10">
    <location>
        <begin position="1"/>
        <end position="261"/>
    </location>
</feature>
<dbReference type="GO" id="GO:0008173">
    <property type="term" value="F:RNA methyltransferase activity"/>
    <property type="evidence" value="ECO:0007669"/>
    <property type="project" value="InterPro"/>
</dbReference>
<dbReference type="PROSITE" id="PS51686">
    <property type="entry name" value="SAM_MT_RSMB_NOP"/>
    <property type="match status" value="1"/>
</dbReference>
<dbReference type="HOGENOM" id="CLU_041061_0_0_12"/>
<evidence type="ECO:0000256" key="3">
    <source>
        <dbReference type="ARBA" id="ARBA00022679"/>
    </source>
</evidence>
<evidence type="ECO:0000256" key="7">
    <source>
        <dbReference type="ARBA" id="ARBA00042050"/>
    </source>
</evidence>
<evidence type="ECO:0000256" key="5">
    <source>
        <dbReference type="ARBA" id="ARBA00022884"/>
    </source>
</evidence>
<feature type="binding site" evidence="9">
    <location>
        <position position="148"/>
    </location>
    <ligand>
        <name>S-adenosyl-L-methionine</name>
        <dbReference type="ChEBI" id="CHEBI:59789"/>
    </ligand>
</feature>
<dbReference type="GO" id="GO:0003723">
    <property type="term" value="F:RNA binding"/>
    <property type="evidence" value="ECO:0007669"/>
    <property type="project" value="UniProtKB-UniRule"/>
</dbReference>
<reference evidence="12" key="1">
    <citation type="submission" date="2011-04" db="EMBL/GenBank/DDBJ databases">
        <title>The complete genome of Spirochaeta coccoides DSM 17374.</title>
        <authorList>
            <person name="Lucas S."/>
            <person name="Copeland A."/>
            <person name="Lapidus A."/>
            <person name="Bruce D."/>
            <person name="Goodwin L."/>
            <person name="Pitluck S."/>
            <person name="Peters L."/>
            <person name="Kyrpides N."/>
            <person name="Mavromatis K."/>
            <person name="Pagani I."/>
            <person name="Ivanova N."/>
            <person name="Ovchinnikova G."/>
            <person name="Lu M."/>
            <person name="Detter J.C."/>
            <person name="Tapia R."/>
            <person name="Han C."/>
            <person name="Land M."/>
            <person name="Hauser L."/>
            <person name="Markowitz V."/>
            <person name="Cheng J.-F."/>
            <person name="Hugenholtz P."/>
            <person name="Woyke T."/>
            <person name="Wu D."/>
            <person name="Spring S."/>
            <person name="Schroeder M."/>
            <person name="Brambilla E."/>
            <person name="Klenk H.-P."/>
            <person name="Eisen J.A."/>
        </authorList>
    </citation>
    <scope>NUCLEOTIDE SEQUENCE [LARGE SCALE GENOMIC DNA]</scope>
    <source>
        <strain evidence="12">ATCC BAA-1237 / DSM 17374 / SPN1</strain>
    </source>
</reference>
<keyword evidence="12" id="KW-1185">Reference proteome</keyword>
<dbReference type="Gene3D" id="3.40.50.150">
    <property type="entry name" value="Vaccinia Virus protein VP39"/>
    <property type="match status" value="1"/>
</dbReference>
<dbReference type="SUPFAM" id="SSF53335">
    <property type="entry name" value="S-adenosyl-L-methionine-dependent methyltransferases"/>
    <property type="match status" value="1"/>
</dbReference>
<accession>F4GLJ8</accession>
<evidence type="ECO:0000256" key="1">
    <source>
        <dbReference type="ARBA" id="ARBA00022552"/>
    </source>
</evidence>
<keyword evidence="1" id="KW-0698">rRNA processing</keyword>
<dbReference type="AlphaFoldDB" id="F4GLJ8"/>
<reference evidence="11 12" key="2">
    <citation type="journal article" date="2012" name="Stand. Genomic Sci.">
        <title>Complete genome sequence of the termite hindgut bacterium Spirochaeta coccoides type strain (SPN1(T)), reclassification in the genus Sphaerochaeta as Sphaerochaeta coccoides comb. nov. and emendations of the family Spirochaetaceae and the genus Sphaerochaeta.</title>
        <authorList>
            <person name="Abt B."/>
            <person name="Han C."/>
            <person name="Scheuner C."/>
            <person name="Lu M."/>
            <person name="Lapidus A."/>
            <person name="Nolan M."/>
            <person name="Lucas S."/>
            <person name="Hammon N."/>
            <person name="Deshpande S."/>
            <person name="Cheng J.F."/>
            <person name="Tapia R."/>
            <person name="Goodwin L.A."/>
            <person name="Pitluck S."/>
            <person name="Liolios K."/>
            <person name="Pagani I."/>
            <person name="Ivanova N."/>
            <person name="Mavromatis K."/>
            <person name="Mikhailova N."/>
            <person name="Huntemann M."/>
            <person name="Pati A."/>
            <person name="Chen A."/>
            <person name="Palaniappan K."/>
            <person name="Land M."/>
            <person name="Hauser L."/>
            <person name="Brambilla E.M."/>
            <person name="Rohde M."/>
            <person name="Spring S."/>
            <person name="Gronow S."/>
            <person name="Goker M."/>
            <person name="Woyke T."/>
            <person name="Bristow J."/>
            <person name="Eisen J.A."/>
            <person name="Markowitz V."/>
            <person name="Hugenholtz P."/>
            <person name="Kyrpides N.C."/>
            <person name="Klenk H.P."/>
            <person name="Detter J.C."/>
        </authorList>
    </citation>
    <scope>NUCLEOTIDE SEQUENCE [LARGE SCALE GENOMIC DNA]</scope>
    <source>
        <strain evidence="12">ATCC BAA-1237 / DSM 17374 / SPN1</strain>
    </source>
</reference>
<evidence type="ECO:0000256" key="2">
    <source>
        <dbReference type="ARBA" id="ARBA00022603"/>
    </source>
</evidence>
<dbReference type="InterPro" id="IPR049560">
    <property type="entry name" value="MeTrfase_RsmB-F_NOP2_cat"/>
</dbReference>
<organism evidence="11 12">
    <name type="scientific">Parasphaerochaeta coccoides (strain ATCC BAA-1237 / DSM 17374 / SPN1)</name>
    <name type="common">Sphaerochaeta coccoides</name>
    <dbReference type="NCBI Taxonomy" id="760011"/>
    <lineage>
        <taxon>Bacteria</taxon>
        <taxon>Pseudomonadati</taxon>
        <taxon>Spirochaetota</taxon>
        <taxon>Spirochaetia</taxon>
        <taxon>Spirochaetales</taxon>
        <taxon>Sphaerochaetaceae</taxon>
        <taxon>Parasphaerochaeta</taxon>
    </lineage>
</organism>
<dbReference type="GO" id="GO:0031167">
    <property type="term" value="P:rRNA methylation"/>
    <property type="evidence" value="ECO:0007669"/>
    <property type="project" value="TreeGrafter"/>
</dbReference>
<dbReference type="PANTHER" id="PTHR22808">
    <property type="entry name" value="NCL1 YEAST -RELATED NOL1/NOP2/FMU SUN DOMAIN-CONTAINING"/>
    <property type="match status" value="1"/>
</dbReference>
<evidence type="ECO:0000256" key="8">
    <source>
        <dbReference type="ARBA" id="ARBA00049302"/>
    </source>
</evidence>
<dbReference type="InterPro" id="IPR029063">
    <property type="entry name" value="SAM-dependent_MTases_sf"/>
</dbReference>
<proteinExistence type="inferred from homology"/>
<dbReference type="OrthoDB" id="9810297at2"/>
<keyword evidence="5 9" id="KW-0694">RNA-binding</keyword>
<gene>
    <name evidence="11" type="ordered locus">Spico_0743</name>
</gene>
<dbReference type="InterPro" id="IPR023267">
    <property type="entry name" value="RCMT"/>
</dbReference>
<comment type="similarity">
    <text evidence="9">Belongs to the class I-like SAM-binding methyltransferase superfamily. RsmB/NOP family.</text>
</comment>
<evidence type="ECO:0000256" key="6">
    <source>
        <dbReference type="ARBA" id="ARBA00022946"/>
    </source>
</evidence>
<evidence type="ECO:0000256" key="4">
    <source>
        <dbReference type="ARBA" id="ARBA00022691"/>
    </source>
</evidence>
<feature type="binding site" evidence="9">
    <location>
        <position position="99"/>
    </location>
    <ligand>
        <name>S-adenosyl-L-methionine</name>
        <dbReference type="ChEBI" id="CHEBI:59789"/>
    </ligand>
</feature>
<feature type="active site" description="Nucleophile" evidence="9">
    <location>
        <position position="201"/>
    </location>
</feature>
<dbReference type="KEGG" id="scc:Spico_0743"/>
<dbReference type="PANTHER" id="PTHR22808:SF3">
    <property type="entry name" value="5-METHYLCYTOSINE RRNA METHYLTRANSFERASE NSUN4"/>
    <property type="match status" value="1"/>
</dbReference>
<protein>
    <recommendedName>
        <fullName evidence="7">NOL1/NOP2/Sun domain family member 4</fullName>
    </recommendedName>
</protein>
<evidence type="ECO:0000313" key="12">
    <source>
        <dbReference type="Proteomes" id="UP000007939"/>
    </source>
</evidence>
<name>F4GLJ8_PARC1</name>
<sequence length="262" mass="29245">MGKKTTEHSNQDLFDRYYVDIYGERWTKLRTALLVQRTPVEFSAGLVRPYFMDEASIIAARALPVRPHDAVLDMCAAPGGKTLVLATRLGQDGSLVANDRSASRRSRLHAVLDGYLPAEIRAKVTVTGHDSTRWSLHQRDMYDSILLDAPCSSERHVLTTPSALKEWSPSRPKRLSVQQFAMLAAALDAVKPEGYILYSTCALAPIENEQVIQKLLERRKGRCETVPLSFEAAENRDAGYIILPDTADGRGPLYFCLIRRTA</sequence>
<dbReference type="Pfam" id="PF01189">
    <property type="entry name" value="Methyltr_RsmB-F"/>
    <property type="match status" value="1"/>
</dbReference>
<keyword evidence="4 9" id="KW-0949">S-adenosyl-L-methionine</keyword>
<dbReference type="RefSeq" id="WP_013739364.1">
    <property type="nucleotide sequence ID" value="NC_015436.1"/>
</dbReference>
<dbReference type="Proteomes" id="UP000007939">
    <property type="component" value="Chromosome"/>
</dbReference>
<feature type="binding site" evidence="9">
    <location>
        <begin position="75"/>
        <end position="81"/>
    </location>
    <ligand>
        <name>S-adenosyl-L-methionine</name>
        <dbReference type="ChEBI" id="CHEBI:59789"/>
    </ligand>
</feature>
<keyword evidence="3 9" id="KW-0808">Transferase</keyword>
<comment type="catalytic activity">
    <reaction evidence="8">
        <text>a cytidine in rRNA + S-adenosyl-L-methionine = a 5-methylcytidine in rRNA + S-adenosyl-L-homocysteine + H(+)</text>
        <dbReference type="Rhea" id="RHEA:61484"/>
        <dbReference type="Rhea" id="RHEA-COMP:15836"/>
        <dbReference type="Rhea" id="RHEA-COMP:15837"/>
        <dbReference type="ChEBI" id="CHEBI:15378"/>
        <dbReference type="ChEBI" id="CHEBI:57856"/>
        <dbReference type="ChEBI" id="CHEBI:59789"/>
        <dbReference type="ChEBI" id="CHEBI:74483"/>
        <dbReference type="ChEBI" id="CHEBI:82748"/>
    </reaction>
</comment>